<keyword evidence="3" id="KW-1133">Transmembrane helix</keyword>
<dbReference type="Proteomes" id="UP000053372">
    <property type="component" value="Unassembled WGS sequence"/>
</dbReference>
<evidence type="ECO:0000256" key="2">
    <source>
        <dbReference type="SAM" id="MobiDB-lite"/>
    </source>
</evidence>
<keyword evidence="3" id="KW-0812">Transmembrane</keyword>
<feature type="region of interest" description="Disordered" evidence="2">
    <location>
        <begin position="1"/>
        <end position="23"/>
    </location>
</feature>
<reference evidence="5 6" key="1">
    <citation type="journal article" date="2015" name="Genome Announc.">
        <title>Draft Genome of the Euendolithic (true boring) Cyanobacterium Mastigocoleus testarum strain BC008.</title>
        <authorList>
            <person name="Guida B.S."/>
            <person name="Garcia-Pichel F."/>
        </authorList>
    </citation>
    <scope>NUCLEOTIDE SEQUENCE [LARGE SCALE GENOMIC DNA]</scope>
    <source>
        <strain evidence="5 6">BC008</strain>
    </source>
</reference>
<evidence type="ECO:0000256" key="3">
    <source>
        <dbReference type="SAM" id="Phobius"/>
    </source>
</evidence>
<evidence type="ECO:0000313" key="4">
    <source>
        <dbReference type="EMBL" id="KST62329.1"/>
    </source>
</evidence>
<protein>
    <submittedName>
        <fullName evidence="5">Uncharacterized protein</fullName>
    </submittedName>
</protein>
<dbReference type="OrthoDB" id="425114at2"/>
<keyword evidence="3" id="KW-0472">Membrane</keyword>
<proteinExistence type="predicted"/>
<dbReference type="RefSeq" id="WP_058182988.1">
    <property type="nucleotide sequence ID" value="NZ_LMTZ01000002.1"/>
</dbReference>
<sequence>MRSISNPVPGNIPTANAHHHSPSVPLSVYRELAVELQAAQAKIDNLNDQNRELTRENQELRQEVSKAISTVLRLQNFIDSQQQSREYQKPHIEYNSPSYERVEQPSHKKVEQRSENPRRVARTSHKKKVARPRPPVVPPQIKIPDSRSEQVLIEEQEVRHYRQRQTQSSEVNGWFLALAIILIVFTAFGAGYFIVRPLLKR</sequence>
<organism evidence="5 6">
    <name type="scientific">Mastigocoleus testarum BC008</name>
    <dbReference type="NCBI Taxonomy" id="371196"/>
    <lineage>
        <taxon>Bacteria</taxon>
        <taxon>Bacillati</taxon>
        <taxon>Cyanobacteriota</taxon>
        <taxon>Cyanophyceae</taxon>
        <taxon>Nostocales</taxon>
        <taxon>Hapalosiphonaceae</taxon>
        <taxon>Mastigocoleus</taxon>
    </lineage>
</organism>
<evidence type="ECO:0000313" key="6">
    <source>
        <dbReference type="Proteomes" id="UP000053372"/>
    </source>
</evidence>
<feature type="region of interest" description="Disordered" evidence="2">
    <location>
        <begin position="82"/>
        <end position="140"/>
    </location>
</feature>
<accession>A0A0V8A0J8</accession>
<comment type="caution">
    <text evidence="5">The sequence shown here is derived from an EMBL/GenBank/DDBJ whole genome shotgun (WGS) entry which is preliminary data.</text>
</comment>
<feature type="coiled-coil region" evidence="1">
    <location>
        <begin position="29"/>
        <end position="70"/>
    </location>
</feature>
<name>A0A0V8A0J8_9CYAN</name>
<evidence type="ECO:0000256" key="1">
    <source>
        <dbReference type="SAM" id="Coils"/>
    </source>
</evidence>
<dbReference type="Gene3D" id="1.20.5.170">
    <property type="match status" value="1"/>
</dbReference>
<evidence type="ECO:0000313" key="5">
    <source>
        <dbReference type="EMBL" id="KST70247.1"/>
    </source>
</evidence>
<gene>
    <name evidence="4" type="ORF">BC008_09200</name>
    <name evidence="5" type="ORF">BC008_36980</name>
</gene>
<feature type="compositionally biased region" description="Basic residues" evidence="2">
    <location>
        <begin position="119"/>
        <end position="131"/>
    </location>
</feature>
<feature type="compositionally biased region" description="Basic and acidic residues" evidence="2">
    <location>
        <begin position="100"/>
        <end position="118"/>
    </location>
</feature>
<keyword evidence="6" id="KW-1185">Reference proteome</keyword>
<keyword evidence="1" id="KW-0175">Coiled coil</keyword>
<feature type="transmembrane region" description="Helical" evidence="3">
    <location>
        <begin position="173"/>
        <end position="195"/>
    </location>
</feature>
<dbReference type="AlphaFoldDB" id="A0A0V8A0J8"/>
<dbReference type="EMBL" id="LMTZ01000159">
    <property type="protein sequence ID" value="KST62329.1"/>
    <property type="molecule type" value="Genomic_DNA"/>
</dbReference>
<dbReference type="EMBL" id="LMTZ01000002">
    <property type="protein sequence ID" value="KST70247.1"/>
    <property type="molecule type" value="Genomic_DNA"/>
</dbReference>